<proteinExistence type="predicted"/>
<protein>
    <recommendedName>
        <fullName evidence="3">Phage ABA sandwich domain-containing protein</fullName>
    </recommendedName>
</protein>
<organism evidence="1 2">
    <name type="scientific">Paenibacillus alvei</name>
    <name type="common">Bacillus alvei</name>
    <dbReference type="NCBI Taxonomy" id="44250"/>
    <lineage>
        <taxon>Bacteria</taxon>
        <taxon>Bacillati</taxon>
        <taxon>Bacillota</taxon>
        <taxon>Bacilli</taxon>
        <taxon>Bacillales</taxon>
        <taxon>Paenibacillaceae</taxon>
        <taxon>Paenibacillus</taxon>
    </lineage>
</organism>
<gene>
    <name evidence="1" type="ORF">M5X04_14635</name>
</gene>
<reference evidence="1 2" key="1">
    <citation type="submission" date="2022-05" db="EMBL/GenBank/DDBJ databases">
        <title>Genome Sequencing of Bee-Associated Microbes.</title>
        <authorList>
            <person name="Dunlap C."/>
        </authorList>
    </citation>
    <scope>NUCLEOTIDE SEQUENCE [LARGE SCALE GENOMIC DNA]</scope>
    <source>
        <strain evidence="1 2">NRRL NRS-750</strain>
    </source>
</reference>
<name>A0ABT4EDY1_PAEAL</name>
<accession>A0ABT4EDY1</accession>
<comment type="caution">
    <text evidence="1">The sequence shown here is derived from an EMBL/GenBank/DDBJ whole genome shotgun (WGS) entry which is preliminary data.</text>
</comment>
<evidence type="ECO:0000313" key="1">
    <source>
        <dbReference type="EMBL" id="MCY9530556.1"/>
    </source>
</evidence>
<evidence type="ECO:0008006" key="3">
    <source>
        <dbReference type="Google" id="ProtNLM"/>
    </source>
</evidence>
<keyword evidence="2" id="KW-1185">Reference proteome</keyword>
<dbReference type="RefSeq" id="WP_268632308.1">
    <property type="nucleotide sequence ID" value="NZ_JAMDLY010000012.1"/>
</dbReference>
<sequence length="118" mass="13143">MKIIEFLNQANKVKTYTREQILSMPIGTELDELAISMTFGKSPWNSCMPSLRHMDSIVIQEIAINQGEEYIWHLASITGAEMETGFVKWGETLLLATPEQRTKAAILALLEQSGGTGE</sequence>
<dbReference type="EMBL" id="JAMDLY010000012">
    <property type="protein sequence ID" value="MCY9530556.1"/>
    <property type="molecule type" value="Genomic_DNA"/>
</dbReference>
<dbReference type="Proteomes" id="UP001527090">
    <property type="component" value="Unassembled WGS sequence"/>
</dbReference>
<evidence type="ECO:0000313" key="2">
    <source>
        <dbReference type="Proteomes" id="UP001527090"/>
    </source>
</evidence>